<dbReference type="Gene3D" id="3.30.70.20">
    <property type="match status" value="2"/>
</dbReference>
<dbReference type="GO" id="GO:0043546">
    <property type="term" value="F:molybdopterin cofactor binding"/>
    <property type="evidence" value="ECO:0007669"/>
    <property type="project" value="InterPro"/>
</dbReference>
<dbReference type="SUPFAM" id="SSF50692">
    <property type="entry name" value="ADC-like"/>
    <property type="match status" value="1"/>
</dbReference>
<dbReference type="PROSITE" id="PS51379">
    <property type="entry name" value="4FE4S_FER_2"/>
    <property type="match status" value="2"/>
</dbReference>
<dbReference type="GO" id="GO:0016491">
    <property type="term" value="F:oxidoreductase activity"/>
    <property type="evidence" value="ECO:0007669"/>
    <property type="project" value="InterPro"/>
</dbReference>
<dbReference type="EMBL" id="JACCEW010000001">
    <property type="protein sequence ID" value="NYT35380.1"/>
    <property type="molecule type" value="Genomic_DNA"/>
</dbReference>
<dbReference type="Gene3D" id="3.30.2070.10">
    <property type="entry name" value="Formate dehydrogenase/DMSO reductase"/>
    <property type="match status" value="1"/>
</dbReference>
<dbReference type="OrthoDB" id="9779457at2"/>
<evidence type="ECO:0000313" key="3">
    <source>
        <dbReference type="Proteomes" id="UP000580517"/>
    </source>
</evidence>
<feature type="domain" description="4Fe-4S ferredoxin-type" evidence="1">
    <location>
        <begin position="746"/>
        <end position="776"/>
    </location>
</feature>
<accession>A0A853F8V6</accession>
<organism evidence="2 3">
    <name type="scientific">Allopusillimonas soli</name>
    <dbReference type="NCBI Taxonomy" id="659016"/>
    <lineage>
        <taxon>Bacteria</taxon>
        <taxon>Pseudomonadati</taxon>
        <taxon>Pseudomonadota</taxon>
        <taxon>Betaproteobacteria</taxon>
        <taxon>Burkholderiales</taxon>
        <taxon>Alcaligenaceae</taxon>
        <taxon>Allopusillimonas</taxon>
    </lineage>
</organism>
<evidence type="ECO:0000259" key="1">
    <source>
        <dbReference type="PROSITE" id="PS51379"/>
    </source>
</evidence>
<dbReference type="Gene3D" id="2.40.40.20">
    <property type="match status" value="1"/>
</dbReference>
<dbReference type="InterPro" id="IPR017896">
    <property type="entry name" value="4Fe4S_Fe-S-bd"/>
</dbReference>
<dbReference type="InterPro" id="IPR006657">
    <property type="entry name" value="MoPterin_dinucl-bd_dom"/>
</dbReference>
<dbReference type="PROSITE" id="PS51318">
    <property type="entry name" value="TAT"/>
    <property type="match status" value="1"/>
</dbReference>
<evidence type="ECO:0000313" key="2">
    <source>
        <dbReference type="EMBL" id="NYT35380.1"/>
    </source>
</evidence>
<dbReference type="Gene3D" id="3.40.228.10">
    <property type="entry name" value="Dimethylsulfoxide Reductase, domain 2"/>
    <property type="match status" value="1"/>
</dbReference>
<dbReference type="PANTHER" id="PTHR42783">
    <property type="entry name" value="GLUTAMATE SYNTHASE [NADPH] SMALL CHAIN"/>
    <property type="match status" value="1"/>
</dbReference>
<dbReference type="Proteomes" id="UP000580517">
    <property type="component" value="Unassembled WGS sequence"/>
</dbReference>
<reference evidence="2 3" key="1">
    <citation type="submission" date="2020-07" db="EMBL/GenBank/DDBJ databases">
        <title>Taxonomic revisions and descriptions of new bacterial species based on genomic comparisons in the high-G+C-content subgroup of the family Alcaligenaceae.</title>
        <authorList>
            <person name="Szabo A."/>
            <person name="Felfoldi T."/>
        </authorList>
    </citation>
    <scope>NUCLEOTIDE SEQUENCE [LARGE SCALE GENOMIC DNA]</scope>
    <source>
        <strain evidence="2 3">DSM 25264</strain>
    </source>
</reference>
<comment type="caution">
    <text evidence="2">The sequence shown here is derived from an EMBL/GenBank/DDBJ whole genome shotgun (WGS) entry which is preliminary data.</text>
</comment>
<dbReference type="RefSeq" id="WP_129967259.1">
    <property type="nucleotide sequence ID" value="NZ_JACCEW010000001.1"/>
</dbReference>
<dbReference type="SUPFAM" id="SSF53706">
    <property type="entry name" value="Formate dehydrogenase/DMSO reductase, domains 1-3"/>
    <property type="match status" value="1"/>
</dbReference>
<dbReference type="SUPFAM" id="SSF54862">
    <property type="entry name" value="4Fe-4S ferredoxins"/>
    <property type="match status" value="1"/>
</dbReference>
<dbReference type="AlphaFoldDB" id="A0A853F8V6"/>
<dbReference type="Pfam" id="PF01568">
    <property type="entry name" value="Molydop_binding"/>
    <property type="match status" value="1"/>
</dbReference>
<feature type="domain" description="4Fe-4S ferredoxin-type" evidence="1">
    <location>
        <begin position="799"/>
        <end position="830"/>
    </location>
</feature>
<gene>
    <name evidence="2" type="ORF">H0A68_00710</name>
</gene>
<dbReference type="PANTHER" id="PTHR42783:SF3">
    <property type="entry name" value="GLUTAMATE SYNTHASE [NADPH] SMALL CHAIN-RELATED"/>
    <property type="match status" value="1"/>
</dbReference>
<dbReference type="Gene3D" id="3.40.50.740">
    <property type="match status" value="1"/>
</dbReference>
<protein>
    <submittedName>
        <fullName evidence="2">4Fe-4S dicluster domain-containing protein</fullName>
    </submittedName>
</protein>
<dbReference type="InterPro" id="IPR006311">
    <property type="entry name" value="TAT_signal"/>
</dbReference>
<dbReference type="CDD" id="cd10551">
    <property type="entry name" value="PsrB"/>
    <property type="match status" value="1"/>
</dbReference>
<proteinExistence type="predicted"/>
<dbReference type="Pfam" id="PF13247">
    <property type="entry name" value="Fer4_11"/>
    <property type="match status" value="1"/>
</dbReference>
<dbReference type="CDD" id="cd02784">
    <property type="entry name" value="MopB_CT_PHLH"/>
    <property type="match status" value="1"/>
</dbReference>
<dbReference type="InterPro" id="IPR009010">
    <property type="entry name" value="Asp_de-COase-like_dom_sf"/>
</dbReference>
<sequence>MKRQDANAIDVPPHAGMDNGRRRVLKLLAASAALAGAGCSQAPQEKILPYVSMPEGLVPGDPVFYASTLLREGYGVGVLVEAESGRPIKIEGNTLHPASLGAADAQSQASVLTLWDPERSHIVMKQRQLATWDAALDAIAHSLRGPDTARGSGLRLLTGPVSSPTLLAQIGAMKARYPEAVWHVHDPAGCDAASRLAKRLFGGPARTIYHLDRARVVLAVDADLFGPAPDGVRNAHDFMQSRRGTPRAHLYALESAPGLCGALADHRVALSPAGMEAVLEAIAAHLGVQGLRRHHMADAADEEWVRGLAAQLRDAAGTSVVAPGSSLSEHGQLLAWQINAHLGNLGRTLTVAASALPTNISTAGEPSSSVRPEDMSSLVDAMRHEAVNTLIMLDVNPVYDAPGSLDFQDALQHVPCSVHMGLYADETAHQAVWHIPMTHELESWSDARSFDGTPSIIQPVISPLYGGRSPHTLLNLLAHGQTRDAHACVRETWRSLWRPENDSAMAANWETSLRQGVVVDAQPDPALNLDIHTLTELALGGGHTVSQAAELVAVFANDSNIVTGRYANNTWLQELPRPYTKISWDNAALMSPATARRHGIRSGDIVSLSSADAHAKLRVPVWVQPGHADGVVTLPLGYGRRHGGSNAHGRGFDAYPLLDMQHAATRRSRPVLLRATGDHHAFARTQHEMTQAGREPVRTVELRRGPAMPDGHNIQDVPPTGKTAHHGSAAAAPSLYPAREYDSYAWGMSVDLDACIGCNACTLACQAENNIPVVGPEEVARGREMHWIRVDLYWDDEKHKSQFQPMACQHCENAPCEVVCPVGATMHDSEGLNVQVYNRCVGTRFCSNNCPYKVRHFNFFDYASKDPSSAAHANPDVTVRQRGVMEKCTYCLQRISHARIEAQKSGRAIQDGEVVTACQATCPTQAIVFGDTNDPQSRVSRSKASPRNYAVLDELNTRPRTTYLARIDNPLAKLGDGDG</sequence>
<name>A0A853F8V6_9BURK</name>
<keyword evidence="3" id="KW-1185">Reference proteome</keyword>